<keyword evidence="3" id="KW-0238">DNA-binding</keyword>
<evidence type="ECO:0000256" key="6">
    <source>
        <dbReference type="ARBA" id="ARBA00040165"/>
    </source>
</evidence>
<evidence type="ECO:0000313" key="10">
    <source>
        <dbReference type="Proteomes" id="UP000479000"/>
    </source>
</evidence>
<keyword evidence="5" id="KW-0539">Nucleus</keyword>
<evidence type="ECO:0000256" key="1">
    <source>
        <dbReference type="ARBA" id="ARBA00022843"/>
    </source>
</evidence>
<keyword evidence="1" id="KW-0832">Ubl conjugation</keyword>
<evidence type="ECO:0000256" key="7">
    <source>
        <dbReference type="SAM" id="MobiDB-lite"/>
    </source>
</evidence>
<evidence type="ECO:0000256" key="2">
    <source>
        <dbReference type="ARBA" id="ARBA00023015"/>
    </source>
</evidence>
<proteinExistence type="predicted"/>
<dbReference type="InterPro" id="IPR046347">
    <property type="entry name" value="bZIP_sf"/>
</dbReference>
<dbReference type="EMBL" id="CADCXU010010454">
    <property type="protein sequence ID" value="CAB0001229.1"/>
    <property type="molecule type" value="Genomic_DNA"/>
</dbReference>
<dbReference type="SUPFAM" id="SSF57959">
    <property type="entry name" value="Leucine zipper domain"/>
    <property type="match status" value="1"/>
</dbReference>
<dbReference type="Pfam" id="PF00170">
    <property type="entry name" value="bZIP_1"/>
    <property type="match status" value="1"/>
</dbReference>
<dbReference type="PROSITE" id="PS50217">
    <property type="entry name" value="BZIP"/>
    <property type="match status" value="1"/>
</dbReference>
<dbReference type="Gene3D" id="1.20.5.170">
    <property type="match status" value="1"/>
</dbReference>
<evidence type="ECO:0000256" key="4">
    <source>
        <dbReference type="ARBA" id="ARBA00023163"/>
    </source>
</evidence>
<dbReference type="GO" id="GO:0000981">
    <property type="term" value="F:DNA-binding transcription factor activity, RNA polymerase II-specific"/>
    <property type="evidence" value="ECO:0007669"/>
    <property type="project" value="TreeGrafter"/>
</dbReference>
<keyword evidence="4" id="KW-0804">Transcription</keyword>
<evidence type="ECO:0000259" key="8">
    <source>
        <dbReference type="PROSITE" id="PS50217"/>
    </source>
</evidence>
<keyword evidence="2" id="KW-0805">Transcription regulation</keyword>
<dbReference type="OrthoDB" id="20960at2759"/>
<sequence>MVVTKFCRPRLLIKQEKDQIREMMIASAKNYTYTISLAAEDMDIKLEPEAAVAPPRKRRRLDYLSPEEKARRKKLKNREAAQTSRDKKKAYVTRLEETIKALRDECRPTIRTSSPTAKRSCARTTTLKSSQRTTPCPVRPLCSLPEVRQLLSTTTPTISKPIQRQNPISVTIRSTPQTATTI</sequence>
<feature type="region of interest" description="Disordered" evidence="7">
    <location>
        <begin position="55"/>
        <end position="88"/>
    </location>
</feature>
<dbReference type="InterPro" id="IPR052470">
    <property type="entry name" value="ER_Stress-Reg_TF"/>
</dbReference>
<organism evidence="9 10">
    <name type="scientific">Nesidiocoris tenuis</name>
    <dbReference type="NCBI Taxonomy" id="355587"/>
    <lineage>
        <taxon>Eukaryota</taxon>
        <taxon>Metazoa</taxon>
        <taxon>Ecdysozoa</taxon>
        <taxon>Arthropoda</taxon>
        <taxon>Hexapoda</taxon>
        <taxon>Insecta</taxon>
        <taxon>Pterygota</taxon>
        <taxon>Neoptera</taxon>
        <taxon>Paraneoptera</taxon>
        <taxon>Hemiptera</taxon>
        <taxon>Heteroptera</taxon>
        <taxon>Panheteroptera</taxon>
        <taxon>Cimicomorpha</taxon>
        <taxon>Miridae</taxon>
        <taxon>Dicyphina</taxon>
        <taxon>Nesidiocoris</taxon>
    </lineage>
</organism>
<evidence type="ECO:0000256" key="3">
    <source>
        <dbReference type="ARBA" id="ARBA00023125"/>
    </source>
</evidence>
<reference evidence="9 10" key="1">
    <citation type="submission" date="2020-02" db="EMBL/GenBank/DDBJ databases">
        <authorList>
            <person name="Ferguson B K."/>
        </authorList>
    </citation>
    <scope>NUCLEOTIDE SEQUENCE [LARGE SCALE GENOMIC DNA]</scope>
</reference>
<protein>
    <recommendedName>
        <fullName evidence="6">X-box-binding protein 1</fullName>
    </recommendedName>
</protein>
<feature type="domain" description="BZIP" evidence="8">
    <location>
        <begin position="67"/>
        <end position="105"/>
    </location>
</feature>
<evidence type="ECO:0000256" key="5">
    <source>
        <dbReference type="ARBA" id="ARBA00023242"/>
    </source>
</evidence>
<name>A0A6H5GH63_9HEMI</name>
<dbReference type="GO" id="GO:0005634">
    <property type="term" value="C:nucleus"/>
    <property type="evidence" value="ECO:0007669"/>
    <property type="project" value="TreeGrafter"/>
</dbReference>
<dbReference type="PANTHER" id="PTHR46542:SF1">
    <property type="entry name" value="X-BOX BINDING PROTEIN 1"/>
    <property type="match status" value="1"/>
</dbReference>
<dbReference type="PROSITE" id="PS00036">
    <property type="entry name" value="BZIP_BASIC"/>
    <property type="match status" value="1"/>
</dbReference>
<dbReference type="PANTHER" id="PTHR46542">
    <property type="entry name" value="X-BOX BINDING PROTEIN 1"/>
    <property type="match status" value="1"/>
</dbReference>
<dbReference type="GO" id="GO:0000977">
    <property type="term" value="F:RNA polymerase II transcription regulatory region sequence-specific DNA binding"/>
    <property type="evidence" value="ECO:0007669"/>
    <property type="project" value="TreeGrafter"/>
</dbReference>
<dbReference type="Proteomes" id="UP000479000">
    <property type="component" value="Unassembled WGS sequence"/>
</dbReference>
<dbReference type="SMART" id="SM00338">
    <property type="entry name" value="BRLZ"/>
    <property type="match status" value="1"/>
</dbReference>
<dbReference type="InterPro" id="IPR004827">
    <property type="entry name" value="bZIP"/>
</dbReference>
<gene>
    <name evidence="9" type="ORF">NTEN_LOCUS7016</name>
</gene>
<evidence type="ECO:0000313" key="9">
    <source>
        <dbReference type="EMBL" id="CAB0001229.1"/>
    </source>
</evidence>
<dbReference type="AlphaFoldDB" id="A0A6H5GH63"/>
<keyword evidence="10" id="KW-1185">Reference proteome</keyword>
<accession>A0A6H5GH63</accession>